<evidence type="ECO:0000313" key="4">
    <source>
        <dbReference type="Proteomes" id="UP001151760"/>
    </source>
</evidence>
<evidence type="ECO:0000313" key="3">
    <source>
        <dbReference type="EMBL" id="GJT29153.1"/>
    </source>
</evidence>
<evidence type="ECO:0008006" key="5">
    <source>
        <dbReference type="Google" id="ProtNLM"/>
    </source>
</evidence>
<proteinExistence type="predicted"/>
<reference evidence="3" key="2">
    <citation type="submission" date="2022-01" db="EMBL/GenBank/DDBJ databases">
        <authorList>
            <person name="Yamashiro T."/>
            <person name="Shiraishi A."/>
            <person name="Satake H."/>
            <person name="Nakayama K."/>
        </authorList>
    </citation>
    <scope>NUCLEOTIDE SEQUENCE</scope>
</reference>
<accession>A0ABQ5CQG9</accession>
<dbReference type="EMBL" id="BQNB010014520">
    <property type="protein sequence ID" value="GJT29153.1"/>
    <property type="molecule type" value="Genomic_DNA"/>
</dbReference>
<feature type="coiled-coil region" evidence="1">
    <location>
        <begin position="727"/>
        <end position="754"/>
    </location>
</feature>
<reference evidence="3" key="1">
    <citation type="journal article" date="2022" name="Int. J. Mol. Sci.">
        <title>Draft Genome of Tanacetum Coccineum: Genomic Comparison of Closely Related Tanacetum-Family Plants.</title>
        <authorList>
            <person name="Yamashiro T."/>
            <person name="Shiraishi A."/>
            <person name="Nakayama K."/>
            <person name="Satake H."/>
        </authorList>
    </citation>
    <scope>NUCLEOTIDE SEQUENCE</scope>
</reference>
<sequence length="1140" mass="129496">MTTLVEFMIIAGADNRPPMLEKSLCDSWKSHDGTIRTKKYEELSATEKIQADCDCKATNIILQGLLLDVYVIVNHHKVAKEIWDRVKLLMQGTKLSLQEKECKLYDEFDKFTFVKCETLSHKFVTDVKLARYLHTTNYDQLYSYLEQHESQVNHQTNSVPRIAYHSLHASTQPMTEFPQMDSGLAVHVFNLGDDPIACLNKAMAFLTAVASSRFPSTNNQLRTSSNPRNQATIQDDKVTMQQVQGRQGQSYTGNSYKGNATSLEGNNTGGQARVVKCYNFQSEGHMARQCTRPKRPRNAAWFKENAMLAEAQEARQILDEEQLVFLADQGIPDGQAAQTTIPNTTAFQTKDLDAYDSNCDDVSNAKAVLMANLSSYGSDVLSEVPHSETSHNDLSNQSVHAIQDIEQTLIVDFSNNEITSDSNIIPYSQYLQETQLADVQDTNLYAQQDSMILSVIEKCYQNSFYLKKAQRIKPTLYDGSVISSQHVASPVIDDEETLILEELNRLSEDFGKHFVPQQELSDEQAFWLQTSHPNTDQSTSSSVKIKAPRELSKTLKDIFNVFDKDLLNEVTEVQTVFNQMEAAVQQYFVDKQYVMICVMNSIAVFDDVNVEMQSSESCVKCLDLDAELLNKQNAYNDLSKSYSQLEKHCISLELTMQLNQEIFQKESFTNNQNALEIPEYFENNDLKAQLQAKDTTICKLKEHIKSMRENDKEEKVKHEMDKIETINIELEHSVAKLLSENERLHKEIEHLKKIYKDQFDSIKKTRALSKEHDDSLIGQLNSKSMENADLKRQIQDKVFVITSLKNDLRKLKGKETVENVAQIPIATTIAPGMFKIDLEPLAPRLLNNREAHIDYLKHTQEQADILRGIVKQAKAKQPLDNALDFACKHAKRIQELLVYVRDTCPNAYKPSEKMIVVTPMNKIKKVRSQPTGNKKNDRISQKPSSNRKNKVEAQPRKVNKKNRVKEPICDDNVKHTMLNANSQLICVKCKQCMFDANHDVCFLDFVNDVNVRSKSKSAKKSQQHNIWKPTGKVFTDVELKWKPTGRLFTIVGNSCPLTRITPKKTVHLKETTSNSVKTPKLEIKVYSRRPKQIKSVGSSKKAKIVESKIANNSKPNYLWGSNATDVPSSSSFVNDCPDCS</sequence>
<organism evidence="3 4">
    <name type="scientific">Tanacetum coccineum</name>
    <dbReference type="NCBI Taxonomy" id="301880"/>
    <lineage>
        <taxon>Eukaryota</taxon>
        <taxon>Viridiplantae</taxon>
        <taxon>Streptophyta</taxon>
        <taxon>Embryophyta</taxon>
        <taxon>Tracheophyta</taxon>
        <taxon>Spermatophyta</taxon>
        <taxon>Magnoliopsida</taxon>
        <taxon>eudicotyledons</taxon>
        <taxon>Gunneridae</taxon>
        <taxon>Pentapetalae</taxon>
        <taxon>asterids</taxon>
        <taxon>campanulids</taxon>
        <taxon>Asterales</taxon>
        <taxon>Asteraceae</taxon>
        <taxon>Asteroideae</taxon>
        <taxon>Anthemideae</taxon>
        <taxon>Anthemidinae</taxon>
        <taxon>Tanacetum</taxon>
    </lineage>
</organism>
<evidence type="ECO:0000256" key="1">
    <source>
        <dbReference type="SAM" id="Coils"/>
    </source>
</evidence>
<feature type="region of interest" description="Disordered" evidence="2">
    <location>
        <begin position="1120"/>
        <end position="1140"/>
    </location>
</feature>
<dbReference type="Proteomes" id="UP001151760">
    <property type="component" value="Unassembled WGS sequence"/>
</dbReference>
<evidence type="ECO:0000256" key="2">
    <source>
        <dbReference type="SAM" id="MobiDB-lite"/>
    </source>
</evidence>
<gene>
    <name evidence="3" type="ORF">Tco_0909428</name>
</gene>
<protein>
    <recommendedName>
        <fullName evidence="5">Integrase, catalytic region, zinc finger, CCHC-type, peptidase aspartic, catalytic</fullName>
    </recommendedName>
</protein>
<feature type="compositionally biased region" description="Polar residues" evidence="2">
    <location>
        <begin position="1120"/>
        <end position="1133"/>
    </location>
</feature>
<keyword evidence="4" id="KW-1185">Reference proteome</keyword>
<feature type="region of interest" description="Disordered" evidence="2">
    <location>
        <begin position="216"/>
        <end position="265"/>
    </location>
</feature>
<keyword evidence="1" id="KW-0175">Coiled coil</keyword>
<name>A0ABQ5CQG9_9ASTR</name>
<feature type="region of interest" description="Disordered" evidence="2">
    <location>
        <begin position="921"/>
        <end position="960"/>
    </location>
</feature>
<comment type="caution">
    <text evidence="3">The sequence shown here is derived from an EMBL/GenBank/DDBJ whole genome shotgun (WGS) entry which is preliminary data.</text>
</comment>